<keyword evidence="3 6" id="KW-0812">Transmembrane</keyword>
<feature type="signal peptide" evidence="7">
    <location>
        <begin position="1"/>
        <end position="26"/>
    </location>
</feature>
<comment type="subcellular location">
    <subcellularLocation>
        <location evidence="1">Cell membrane</location>
    </subcellularLocation>
</comment>
<evidence type="ECO:0000256" key="7">
    <source>
        <dbReference type="SAM" id="SignalP"/>
    </source>
</evidence>
<evidence type="ECO:0000313" key="8">
    <source>
        <dbReference type="EMBL" id="GGC90279.1"/>
    </source>
</evidence>
<keyword evidence="9" id="KW-1185">Reference proteome</keyword>
<accession>A0ABQ1P385</accession>
<evidence type="ECO:0000256" key="5">
    <source>
        <dbReference type="ARBA" id="ARBA00023136"/>
    </source>
</evidence>
<keyword evidence="8" id="KW-0966">Cell projection</keyword>
<keyword evidence="8" id="KW-0969">Cilium</keyword>
<sequence length="223" mass="25003">MFINRVLYMLGALVILVSFSLTPVMATPSVIDCTENPGLEGCKEAGTGSTESPVNQNSHSNEISTANGSMAWNLVQLLFSLALVLGLIYGLLKFFNRRNKLFQKTRKLENIGGLSLGPSRSLQVVRIGSRVLVIGVGDNVEMITEITDEHTKEELLNSEPDTSMEQQIFTRFFQKKKEKHAAYDNSSSSVQFQQLFQQELGDLKDKRNQLLHNKKQGERHNDE</sequence>
<keyword evidence="8" id="KW-0282">Flagellum</keyword>
<feature type="transmembrane region" description="Helical" evidence="6">
    <location>
        <begin position="70"/>
        <end position="92"/>
    </location>
</feature>
<organism evidence="8 9">
    <name type="scientific">Thalassobacillus devorans</name>
    <dbReference type="NCBI Taxonomy" id="279813"/>
    <lineage>
        <taxon>Bacteria</taxon>
        <taxon>Bacillati</taxon>
        <taxon>Bacillota</taxon>
        <taxon>Bacilli</taxon>
        <taxon>Bacillales</taxon>
        <taxon>Bacillaceae</taxon>
        <taxon>Thalassobacillus</taxon>
    </lineage>
</organism>
<keyword evidence="7" id="KW-0732">Signal</keyword>
<reference evidence="9" key="1">
    <citation type="journal article" date="2019" name="Int. J. Syst. Evol. Microbiol.">
        <title>The Global Catalogue of Microorganisms (GCM) 10K type strain sequencing project: providing services to taxonomists for standard genome sequencing and annotation.</title>
        <authorList>
            <consortium name="The Broad Institute Genomics Platform"/>
            <consortium name="The Broad Institute Genome Sequencing Center for Infectious Disease"/>
            <person name="Wu L."/>
            <person name="Ma J."/>
        </authorList>
    </citation>
    <scope>NUCLEOTIDE SEQUENCE [LARGE SCALE GENOMIC DNA]</scope>
    <source>
        <strain evidence="9">CCM 7282</strain>
    </source>
</reference>
<evidence type="ECO:0000256" key="3">
    <source>
        <dbReference type="ARBA" id="ARBA00022692"/>
    </source>
</evidence>
<evidence type="ECO:0000313" key="9">
    <source>
        <dbReference type="Proteomes" id="UP000619534"/>
    </source>
</evidence>
<evidence type="ECO:0000256" key="6">
    <source>
        <dbReference type="SAM" id="Phobius"/>
    </source>
</evidence>
<dbReference type="RefSeq" id="WP_082412050.1">
    <property type="nucleotide sequence ID" value="NZ_BMCJ01000003.1"/>
</dbReference>
<dbReference type="EMBL" id="BMCJ01000003">
    <property type="protein sequence ID" value="GGC90279.1"/>
    <property type="molecule type" value="Genomic_DNA"/>
</dbReference>
<keyword evidence="2" id="KW-1003">Cell membrane</keyword>
<comment type="caution">
    <text evidence="8">The sequence shown here is derived from an EMBL/GenBank/DDBJ whole genome shotgun (WGS) entry which is preliminary data.</text>
</comment>
<feature type="chain" id="PRO_5046890942" evidence="7">
    <location>
        <begin position="27"/>
        <end position="223"/>
    </location>
</feature>
<evidence type="ECO:0000256" key="2">
    <source>
        <dbReference type="ARBA" id="ARBA00022475"/>
    </source>
</evidence>
<proteinExistence type="predicted"/>
<gene>
    <name evidence="8" type="primary">fliZ</name>
    <name evidence="8" type="ORF">GCM10007216_21320</name>
</gene>
<dbReference type="Proteomes" id="UP000619534">
    <property type="component" value="Unassembled WGS sequence"/>
</dbReference>
<name>A0ABQ1P385_9BACI</name>
<evidence type="ECO:0000256" key="4">
    <source>
        <dbReference type="ARBA" id="ARBA00022989"/>
    </source>
</evidence>
<dbReference type="Pfam" id="PF04347">
    <property type="entry name" value="FliO"/>
    <property type="match status" value="1"/>
</dbReference>
<evidence type="ECO:0000256" key="1">
    <source>
        <dbReference type="ARBA" id="ARBA00004236"/>
    </source>
</evidence>
<dbReference type="InterPro" id="IPR022781">
    <property type="entry name" value="Flagellar_biosynth_FliO"/>
</dbReference>
<protein>
    <submittedName>
        <fullName evidence="8">Flagellar biosynthetic protein FliZ</fullName>
    </submittedName>
</protein>
<keyword evidence="5 6" id="KW-0472">Membrane</keyword>
<keyword evidence="4 6" id="KW-1133">Transmembrane helix</keyword>